<dbReference type="InterPro" id="IPR005662">
    <property type="entry name" value="GTPase_Era-like"/>
</dbReference>
<dbReference type="EMBL" id="CP121208">
    <property type="protein sequence ID" value="WFM82663.1"/>
    <property type="molecule type" value="Genomic_DNA"/>
</dbReference>
<feature type="domain" description="Dynamin N-terminal" evidence="1">
    <location>
        <begin position="66"/>
        <end position="183"/>
    </location>
</feature>
<dbReference type="SUPFAM" id="SSF52540">
    <property type="entry name" value="P-loop containing nucleoside triphosphate hydrolases"/>
    <property type="match status" value="1"/>
</dbReference>
<dbReference type="Pfam" id="PF00350">
    <property type="entry name" value="Dynamin_N"/>
    <property type="match status" value="1"/>
</dbReference>
<evidence type="ECO:0000259" key="1">
    <source>
        <dbReference type="Pfam" id="PF00350"/>
    </source>
</evidence>
<reference evidence="2 3" key="1">
    <citation type="submission" date="2023-03" db="EMBL/GenBank/DDBJ databases">
        <title>Complete genome of Arcanobacterium canis strain DSM 25104 isolated in 2010 from a canine otitis externa in Germany.</title>
        <authorList>
            <person name="Borowiak M."/>
            <person name="Kreitlow A."/>
            <person name="Malorny B."/>
            <person name="Laemmler C."/>
            <person name="Prenger-Berninghoff E."/>
            <person name="Ploetz M."/>
            <person name="Abdulmawjood A."/>
        </authorList>
    </citation>
    <scope>NUCLEOTIDE SEQUENCE [LARGE SCALE GENOMIC DNA]</scope>
    <source>
        <strain evidence="2 3">DSM 25104</strain>
    </source>
</reference>
<evidence type="ECO:0000313" key="2">
    <source>
        <dbReference type="EMBL" id="WFM82663.1"/>
    </source>
</evidence>
<dbReference type="Proteomes" id="UP001215216">
    <property type="component" value="Chromosome"/>
</dbReference>
<protein>
    <submittedName>
        <fullName evidence="2">GTPase domain-containing protein</fullName>
    </submittedName>
</protein>
<gene>
    <name evidence="2" type="ORF">P7079_04420</name>
</gene>
<dbReference type="Gene3D" id="3.40.50.300">
    <property type="entry name" value="P-loop containing nucleotide triphosphate hydrolases"/>
    <property type="match status" value="1"/>
</dbReference>
<name>A0ABY8FYN1_9ACTO</name>
<dbReference type="PANTHER" id="PTHR42698">
    <property type="entry name" value="GTPASE ERA"/>
    <property type="match status" value="1"/>
</dbReference>
<proteinExistence type="predicted"/>
<dbReference type="CDD" id="cd00882">
    <property type="entry name" value="Ras_like_GTPase"/>
    <property type="match status" value="1"/>
</dbReference>
<organism evidence="2 3">
    <name type="scientific">Arcanobacterium canis</name>
    <dbReference type="NCBI Taxonomy" id="999183"/>
    <lineage>
        <taxon>Bacteria</taxon>
        <taxon>Bacillati</taxon>
        <taxon>Actinomycetota</taxon>
        <taxon>Actinomycetes</taxon>
        <taxon>Actinomycetales</taxon>
        <taxon>Actinomycetaceae</taxon>
        <taxon>Arcanobacterium</taxon>
    </lineage>
</organism>
<accession>A0ABY8FYN1</accession>
<keyword evidence="3" id="KW-1185">Reference proteome</keyword>
<evidence type="ECO:0000313" key="3">
    <source>
        <dbReference type="Proteomes" id="UP001215216"/>
    </source>
</evidence>
<dbReference type="RefSeq" id="WP_278012089.1">
    <property type="nucleotide sequence ID" value="NZ_CP121208.1"/>
</dbReference>
<dbReference type="InterPro" id="IPR027417">
    <property type="entry name" value="P-loop_NTPase"/>
</dbReference>
<dbReference type="InterPro" id="IPR045063">
    <property type="entry name" value="Dynamin_N"/>
</dbReference>
<sequence length="571" mass="62177">MSELQRPSSDLLAHLYVLQDALERMHFPFALRGADEISDVVADSRSQLRDYLIPRLENLSAPLVCVVGGSTGAGKSAIVNSLVGENVVRSSAIRPTTRRPTLVFHPDDAEAFADARILPDLARVSGETDEHSSLTLELVPSQAIPAGLALLDSPDIDSVVEENRQLASQLLAAADLWIFVTTAARYGDAIPWVILGEAAERNIVLGIVLNRVPPGVGADVRADLASRLEKRALAHAPLFMIAEQQLEDGRLANADVESVRRWLMSIAEDEAARASVVRQTLHGAIHSLSGHASTILDGYGRQLATRDALRWDVDSAFAAADEQFAQNVVDGSLLRGEVLSRWQDVVGTGEWMRRLEGGVSAIRDRLSSYFTTRTNPSTTQIEFAIDDGVIALLVERTEAAIAQALRAWESVGVAEALVKHVRENLRDRSEREAVAAELIHDWRADILEIVREQGTRKKTMARALATSVNVVGVALIVVVFASTGGLVGGEVAVAGGTAVVAQKLLEAIFGEDAVRRLARQAKKLLDDRVENFVRTDRRIFEDALESTDISQEIKKELETAFAQIDREGKIR</sequence>
<dbReference type="PANTHER" id="PTHR42698:SF1">
    <property type="entry name" value="GTPASE ERA, MITOCHONDRIAL"/>
    <property type="match status" value="1"/>
</dbReference>